<dbReference type="NCBIfam" id="TIGR03725">
    <property type="entry name" value="T6A_YeaZ"/>
    <property type="match status" value="1"/>
</dbReference>
<dbReference type="InterPro" id="IPR000905">
    <property type="entry name" value="Gcp-like_dom"/>
</dbReference>
<dbReference type="GO" id="GO:0002949">
    <property type="term" value="P:tRNA threonylcarbamoyladenosine modification"/>
    <property type="evidence" value="ECO:0007669"/>
    <property type="project" value="InterPro"/>
</dbReference>
<dbReference type="SUPFAM" id="SSF53067">
    <property type="entry name" value="Actin-like ATPase domain"/>
    <property type="match status" value="2"/>
</dbReference>
<dbReference type="PATRIC" id="fig|1579979.3.peg.621"/>
<accession>A0A0K0XTI4</accession>
<organism evidence="4 5">
    <name type="scientific">Wenzhouxiangella marina</name>
    <dbReference type="NCBI Taxonomy" id="1579979"/>
    <lineage>
        <taxon>Bacteria</taxon>
        <taxon>Pseudomonadati</taxon>
        <taxon>Pseudomonadota</taxon>
        <taxon>Gammaproteobacteria</taxon>
        <taxon>Chromatiales</taxon>
        <taxon>Wenzhouxiangellaceae</taxon>
        <taxon>Wenzhouxiangella</taxon>
    </lineage>
</organism>
<dbReference type="EMBL" id="CP012154">
    <property type="protein sequence ID" value="AKS40998.1"/>
    <property type="molecule type" value="Genomic_DNA"/>
</dbReference>
<dbReference type="GO" id="GO:0005829">
    <property type="term" value="C:cytosol"/>
    <property type="evidence" value="ECO:0007669"/>
    <property type="project" value="TreeGrafter"/>
</dbReference>
<keyword evidence="5" id="KW-1185">Reference proteome</keyword>
<dbReference type="InterPro" id="IPR022496">
    <property type="entry name" value="T6A_TsaB"/>
</dbReference>
<evidence type="ECO:0000313" key="4">
    <source>
        <dbReference type="EMBL" id="AKS40998.1"/>
    </source>
</evidence>
<dbReference type="CDD" id="cd24032">
    <property type="entry name" value="ASKHA_NBD_TsaB"/>
    <property type="match status" value="1"/>
</dbReference>
<dbReference type="STRING" id="1579979.WM2015_616"/>
<protein>
    <recommendedName>
        <fullName evidence="2">tRNA threonylcarbamoyladenosine biosynthesis protein TsaB</fullName>
    </recommendedName>
    <alternativeName>
        <fullName evidence="3">t(6)A37 threonylcarbamoyladenosine biosynthesis protein TsaB</fullName>
    </alternativeName>
</protein>
<dbReference type="RefSeq" id="WP_049724666.1">
    <property type="nucleotide sequence ID" value="NZ_CP012154.1"/>
</dbReference>
<name>A0A0K0XTI4_9GAMM</name>
<evidence type="ECO:0000313" key="5">
    <source>
        <dbReference type="Proteomes" id="UP000066624"/>
    </source>
</evidence>
<gene>
    <name evidence="4" type="ORF">WM2015_616</name>
</gene>
<evidence type="ECO:0000256" key="1">
    <source>
        <dbReference type="ARBA" id="ARBA00010493"/>
    </source>
</evidence>
<dbReference type="PANTHER" id="PTHR11735:SF11">
    <property type="entry name" value="TRNA THREONYLCARBAMOYLADENOSINE BIOSYNTHESIS PROTEIN TSAB"/>
    <property type="match status" value="1"/>
</dbReference>
<dbReference type="Pfam" id="PF00814">
    <property type="entry name" value="TsaD"/>
    <property type="match status" value="1"/>
</dbReference>
<reference evidence="4 5" key="1">
    <citation type="submission" date="2015-07" db="EMBL/GenBank/DDBJ databases">
        <authorList>
            <person name="Noorani M."/>
        </authorList>
    </citation>
    <scope>NUCLEOTIDE SEQUENCE [LARGE SCALE GENOMIC DNA]</scope>
    <source>
        <strain evidence="4 5">KCTC 42284</strain>
    </source>
</reference>
<comment type="similarity">
    <text evidence="1">Belongs to the KAE1 / TsaD family. TsaB subfamily.</text>
</comment>
<evidence type="ECO:0000256" key="3">
    <source>
        <dbReference type="ARBA" id="ARBA00032446"/>
    </source>
</evidence>
<dbReference type="Gene3D" id="3.30.420.40">
    <property type="match status" value="2"/>
</dbReference>
<dbReference type="KEGG" id="wma:WM2015_616"/>
<evidence type="ECO:0000256" key="2">
    <source>
        <dbReference type="ARBA" id="ARBA00019012"/>
    </source>
</evidence>
<dbReference type="OrthoDB" id="9809995at2"/>
<dbReference type="PANTHER" id="PTHR11735">
    <property type="entry name" value="TRNA N6-ADENOSINE THREONYLCARBAMOYLTRANSFERASE"/>
    <property type="match status" value="1"/>
</dbReference>
<proteinExistence type="inferred from homology"/>
<dbReference type="InterPro" id="IPR043129">
    <property type="entry name" value="ATPase_NBD"/>
</dbReference>
<dbReference type="Proteomes" id="UP000066624">
    <property type="component" value="Chromosome"/>
</dbReference>
<sequence length="221" mass="23619">MNSLAIETSTESCSVALQAGDEVLLRELVEPRSHATRILPWVDELLAEADLSHARIDRFVVSRGPGGFTSLRIGLSIVQGLALAHDRPVHPVSSLDVLARSGDPALQHSHLLALLDARMGEVYAAWYRIEGGRRIGCGEEWLGAPEALKPPDAGPWQAAGPGVQAFHERLSKTLGTSVSLPAADAPIVWPSARALLELADAVEGVPGHRITPTYLRDQVTG</sequence>
<dbReference type="AlphaFoldDB" id="A0A0K0XTI4"/>